<dbReference type="PANTHER" id="PTHR11157:SF17">
    <property type="entry name" value="ELONGATION OF VERY LONG CHAIN FATTY ACIDS PROTEIN 6"/>
    <property type="match status" value="1"/>
</dbReference>
<feature type="region of interest" description="Disordered" evidence="10">
    <location>
        <begin position="304"/>
        <end position="323"/>
    </location>
</feature>
<comment type="subcellular location">
    <subcellularLocation>
        <location evidence="1">Membrane</location>
        <topology evidence="1">Multi-pass membrane protein</topology>
    </subcellularLocation>
</comment>
<name>A0AAE0GXK0_9CHLO</name>
<evidence type="ECO:0000256" key="4">
    <source>
        <dbReference type="ARBA" id="ARBA00022692"/>
    </source>
</evidence>
<evidence type="ECO:0000256" key="5">
    <source>
        <dbReference type="ARBA" id="ARBA00022832"/>
    </source>
</evidence>
<dbReference type="GO" id="GO:0034625">
    <property type="term" value="P:fatty acid elongation, monounsaturated fatty acid"/>
    <property type="evidence" value="ECO:0007669"/>
    <property type="project" value="TreeGrafter"/>
</dbReference>
<dbReference type="Pfam" id="PF01151">
    <property type="entry name" value="ELO"/>
    <property type="match status" value="1"/>
</dbReference>
<evidence type="ECO:0000256" key="3">
    <source>
        <dbReference type="ARBA" id="ARBA00022679"/>
    </source>
</evidence>
<feature type="transmembrane region" description="Helical" evidence="11">
    <location>
        <begin position="113"/>
        <end position="134"/>
    </location>
</feature>
<keyword evidence="3" id="KW-0808">Transferase</keyword>
<evidence type="ECO:0008006" key="14">
    <source>
        <dbReference type="Google" id="ProtNLM"/>
    </source>
</evidence>
<keyword evidence="5" id="KW-0276">Fatty acid metabolism</keyword>
<keyword evidence="4 11" id="KW-0812">Transmembrane</keyword>
<keyword evidence="8 11" id="KW-0472">Membrane</keyword>
<organism evidence="12 13">
    <name type="scientific">Cymbomonas tetramitiformis</name>
    <dbReference type="NCBI Taxonomy" id="36881"/>
    <lineage>
        <taxon>Eukaryota</taxon>
        <taxon>Viridiplantae</taxon>
        <taxon>Chlorophyta</taxon>
        <taxon>Pyramimonadophyceae</taxon>
        <taxon>Pyramimonadales</taxon>
        <taxon>Pyramimonadaceae</taxon>
        <taxon>Cymbomonas</taxon>
    </lineage>
</organism>
<dbReference type="InterPro" id="IPR002076">
    <property type="entry name" value="ELO_fam"/>
</dbReference>
<feature type="compositionally biased region" description="Basic and acidic residues" evidence="10">
    <location>
        <begin position="281"/>
        <end position="291"/>
    </location>
</feature>
<dbReference type="GO" id="GO:0042761">
    <property type="term" value="P:very long-chain fatty acid biosynthetic process"/>
    <property type="evidence" value="ECO:0007669"/>
    <property type="project" value="TreeGrafter"/>
</dbReference>
<dbReference type="GO" id="GO:0009922">
    <property type="term" value="F:fatty acid elongase activity"/>
    <property type="evidence" value="ECO:0007669"/>
    <property type="project" value="InterPro"/>
</dbReference>
<accession>A0AAE0GXK0</accession>
<feature type="transmembrane region" description="Helical" evidence="11">
    <location>
        <begin position="39"/>
        <end position="58"/>
    </location>
</feature>
<feature type="region of interest" description="Disordered" evidence="10">
    <location>
        <begin position="272"/>
        <end position="291"/>
    </location>
</feature>
<keyword evidence="6 11" id="KW-1133">Transmembrane helix</keyword>
<keyword evidence="7" id="KW-0443">Lipid metabolism</keyword>
<keyword evidence="9" id="KW-0275">Fatty acid biosynthesis</keyword>
<evidence type="ECO:0000256" key="1">
    <source>
        <dbReference type="ARBA" id="ARBA00004141"/>
    </source>
</evidence>
<evidence type="ECO:0000256" key="11">
    <source>
        <dbReference type="SAM" id="Phobius"/>
    </source>
</evidence>
<evidence type="ECO:0000256" key="6">
    <source>
        <dbReference type="ARBA" id="ARBA00022989"/>
    </source>
</evidence>
<gene>
    <name evidence="12" type="ORF">CYMTET_7111</name>
</gene>
<evidence type="ECO:0000313" key="13">
    <source>
        <dbReference type="Proteomes" id="UP001190700"/>
    </source>
</evidence>
<feature type="transmembrane region" description="Helical" evidence="11">
    <location>
        <begin position="70"/>
        <end position="93"/>
    </location>
</feature>
<dbReference type="AlphaFoldDB" id="A0AAE0GXK0"/>
<protein>
    <recommendedName>
        <fullName evidence="14">Very-long-chain 3-oxoacyl-CoA synthase</fullName>
    </recommendedName>
</protein>
<feature type="transmembrane region" description="Helical" evidence="11">
    <location>
        <begin position="146"/>
        <end position="165"/>
    </location>
</feature>
<proteinExistence type="predicted"/>
<evidence type="ECO:0000256" key="7">
    <source>
        <dbReference type="ARBA" id="ARBA00023098"/>
    </source>
</evidence>
<sequence length="323" mass="37335">MSGTDSLSLPLRYWRQFLHFEESFDGQVWIDYTRDHAEIPVLSVGVYLFFVFYVPEYLENKKPWKLKYAFASWNLFLALFSVIGVFRTVPHLYEHVMKHGFQWTVCTDPEKWYLGGAPGLWVGLFIYSKIPELLDTIFLVLQKKRVIFLAWFHHTTVLLYCWHAYNNRIGPGIWFACTNYFVHSLMYTYYFLMAAKLHGLARPFAPIITTIQVLQMVLGSVVTVSSGYWHSYSANTIPCAVDPANFKLGFVMYASYFVLFTVLFWNKYLASPKPRSASPETAKDVKERRASKDIQMCGVDIGTNDASGFFHSSSKQSSRKKGE</sequence>
<keyword evidence="13" id="KW-1185">Reference proteome</keyword>
<feature type="transmembrane region" description="Helical" evidence="11">
    <location>
        <begin position="171"/>
        <end position="192"/>
    </location>
</feature>
<evidence type="ECO:0000256" key="10">
    <source>
        <dbReference type="SAM" id="MobiDB-lite"/>
    </source>
</evidence>
<dbReference type="PANTHER" id="PTHR11157">
    <property type="entry name" value="FATTY ACID ACYL TRANSFERASE-RELATED"/>
    <property type="match status" value="1"/>
</dbReference>
<dbReference type="Proteomes" id="UP001190700">
    <property type="component" value="Unassembled WGS sequence"/>
</dbReference>
<dbReference type="GO" id="GO:0030148">
    <property type="term" value="P:sphingolipid biosynthetic process"/>
    <property type="evidence" value="ECO:0007669"/>
    <property type="project" value="TreeGrafter"/>
</dbReference>
<evidence type="ECO:0000256" key="8">
    <source>
        <dbReference type="ARBA" id="ARBA00023136"/>
    </source>
</evidence>
<feature type="transmembrane region" description="Helical" evidence="11">
    <location>
        <begin position="204"/>
        <end position="228"/>
    </location>
</feature>
<dbReference type="GO" id="GO:0019367">
    <property type="term" value="P:fatty acid elongation, saturated fatty acid"/>
    <property type="evidence" value="ECO:0007669"/>
    <property type="project" value="TreeGrafter"/>
</dbReference>
<dbReference type="EMBL" id="LGRX02001890">
    <property type="protein sequence ID" value="KAK3285276.1"/>
    <property type="molecule type" value="Genomic_DNA"/>
</dbReference>
<keyword evidence="2" id="KW-0444">Lipid biosynthesis</keyword>
<feature type="transmembrane region" description="Helical" evidence="11">
    <location>
        <begin position="248"/>
        <end position="265"/>
    </location>
</feature>
<dbReference type="GO" id="GO:0005789">
    <property type="term" value="C:endoplasmic reticulum membrane"/>
    <property type="evidence" value="ECO:0007669"/>
    <property type="project" value="TreeGrafter"/>
</dbReference>
<dbReference type="GO" id="GO:0034626">
    <property type="term" value="P:fatty acid elongation, polyunsaturated fatty acid"/>
    <property type="evidence" value="ECO:0007669"/>
    <property type="project" value="TreeGrafter"/>
</dbReference>
<evidence type="ECO:0000313" key="12">
    <source>
        <dbReference type="EMBL" id="KAK3285276.1"/>
    </source>
</evidence>
<reference evidence="12 13" key="1">
    <citation type="journal article" date="2015" name="Genome Biol. Evol.">
        <title>Comparative Genomics of a Bacterivorous Green Alga Reveals Evolutionary Causalities and Consequences of Phago-Mixotrophic Mode of Nutrition.</title>
        <authorList>
            <person name="Burns J.A."/>
            <person name="Paasch A."/>
            <person name="Narechania A."/>
            <person name="Kim E."/>
        </authorList>
    </citation>
    <scope>NUCLEOTIDE SEQUENCE [LARGE SCALE GENOMIC DNA]</scope>
    <source>
        <strain evidence="12 13">PLY_AMNH</strain>
    </source>
</reference>
<evidence type="ECO:0000256" key="9">
    <source>
        <dbReference type="ARBA" id="ARBA00023160"/>
    </source>
</evidence>
<evidence type="ECO:0000256" key="2">
    <source>
        <dbReference type="ARBA" id="ARBA00022516"/>
    </source>
</evidence>
<comment type="caution">
    <text evidence="12">The sequence shown here is derived from an EMBL/GenBank/DDBJ whole genome shotgun (WGS) entry which is preliminary data.</text>
</comment>